<feature type="non-terminal residue" evidence="1">
    <location>
        <position position="1"/>
    </location>
</feature>
<sequence>CPAVRVGLVTPIASSDHRHICKELKALSHWVKVLKLDDMAQAQLPHKIPGTSITKPSSW</sequence>
<comment type="caution">
    <text evidence="1">The sequence shown here is derived from an EMBL/GenBank/DDBJ whole genome shotgun (WGS) entry which is preliminary data.</text>
</comment>
<proteinExistence type="predicted"/>
<dbReference type="RefSeq" id="WP_308134397.1">
    <property type="nucleotide sequence ID" value="NZ_JAVFKN010000007.1"/>
</dbReference>
<keyword evidence="2" id="KW-1185">Reference proteome</keyword>
<organism evidence="1 2">
    <name type="scientific">Thiothrix subterranea</name>
    <dbReference type="NCBI Taxonomy" id="2735563"/>
    <lineage>
        <taxon>Bacteria</taxon>
        <taxon>Pseudomonadati</taxon>
        <taxon>Pseudomonadota</taxon>
        <taxon>Gammaproteobacteria</taxon>
        <taxon>Thiotrichales</taxon>
        <taxon>Thiotrichaceae</taxon>
        <taxon>Thiothrix</taxon>
    </lineage>
</organism>
<accession>A0ABU0Y6E2</accession>
<dbReference type="Proteomes" id="UP001223336">
    <property type="component" value="Unassembled WGS sequence"/>
</dbReference>
<evidence type="ECO:0000313" key="1">
    <source>
        <dbReference type="EMBL" id="MDQ5768348.1"/>
    </source>
</evidence>
<reference evidence="1 2" key="1">
    <citation type="submission" date="2023-08" db="EMBL/GenBank/DDBJ databases">
        <title>New molecular markers tilS and rpoB for phylogenetic and monitoring studies of the genus Thiothrix biodiversity.</title>
        <authorList>
            <person name="Ravin N.V."/>
            <person name="Smolyakov D."/>
            <person name="Markov N.D."/>
            <person name="Beletsky A.V."/>
            <person name="Mardanov A.V."/>
            <person name="Rudenko T.S."/>
            <person name="Grabovich M.Y."/>
        </authorList>
    </citation>
    <scope>NUCLEOTIDE SEQUENCE [LARGE SCALE GENOMIC DNA]</scope>
    <source>
        <strain evidence="1 2">H33</strain>
    </source>
</reference>
<name>A0ABU0Y6E2_9GAMM</name>
<dbReference type="EMBL" id="JAVFKN010000007">
    <property type="protein sequence ID" value="MDQ5768348.1"/>
    <property type="molecule type" value="Genomic_DNA"/>
</dbReference>
<protein>
    <submittedName>
        <fullName evidence="1">Uncharacterized protein</fullName>
    </submittedName>
</protein>
<gene>
    <name evidence="1" type="ORF">RCC75_07400</name>
</gene>
<evidence type="ECO:0000313" key="2">
    <source>
        <dbReference type="Proteomes" id="UP001223336"/>
    </source>
</evidence>